<evidence type="ECO:0000313" key="2">
    <source>
        <dbReference type="EMBL" id="RZF43113.1"/>
    </source>
</evidence>
<organism evidence="2 3">
    <name type="scientific">Laodelphax striatellus</name>
    <name type="common">Small brown planthopper</name>
    <name type="synonym">Delphax striatella</name>
    <dbReference type="NCBI Taxonomy" id="195883"/>
    <lineage>
        <taxon>Eukaryota</taxon>
        <taxon>Metazoa</taxon>
        <taxon>Ecdysozoa</taxon>
        <taxon>Arthropoda</taxon>
        <taxon>Hexapoda</taxon>
        <taxon>Insecta</taxon>
        <taxon>Pterygota</taxon>
        <taxon>Neoptera</taxon>
        <taxon>Paraneoptera</taxon>
        <taxon>Hemiptera</taxon>
        <taxon>Auchenorrhyncha</taxon>
        <taxon>Fulgoroidea</taxon>
        <taxon>Delphacidae</taxon>
        <taxon>Criomorphinae</taxon>
        <taxon>Laodelphax</taxon>
    </lineage>
</organism>
<name>A0A482XBQ3_LAOST</name>
<accession>A0A482XBQ3</accession>
<feature type="compositionally biased region" description="Basic and acidic residues" evidence="1">
    <location>
        <begin position="237"/>
        <end position="252"/>
    </location>
</feature>
<feature type="compositionally biased region" description="Polar residues" evidence="1">
    <location>
        <begin position="461"/>
        <end position="470"/>
    </location>
</feature>
<feature type="compositionally biased region" description="Basic and acidic residues" evidence="1">
    <location>
        <begin position="448"/>
        <end position="460"/>
    </location>
</feature>
<protein>
    <submittedName>
        <fullName evidence="2">Uncharacterized protein</fullName>
    </submittedName>
</protein>
<evidence type="ECO:0000313" key="3">
    <source>
        <dbReference type="Proteomes" id="UP000291343"/>
    </source>
</evidence>
<dbReference type="EMBL" id="QKKF02013261">
    <property type="protein sequence ID" value="RZF43113.1"/>
    <property type="molecule type" value="Genomic_DNA"/>
</dbReference>
<feature type="compositionally biased region" description="Polar residues" evidence="1">
    <location>
        <begin position="352"/>
        <end position="366"/>
    </location>
</feature>
<dbReference type="InParanoid" id="A0A482XBQ3"/>
<proteinExistence type="predicted"/>
<comment type="caution">
    <text evidence="2">The sequence shown here is derived from an EMBL/GenBank/DDBJ whole genome shotgun (WGS) entry which is preliminary data.</text>
</comment>
<dbReference type="Proteomes" id="UP000291343">
    <property type="component" value="Unassembled WGS sequence"/>
</dbReference>
<gene>
    <name evidence="2" type="ORF">LSTR_LSTR001291</name>
</gene>
<feature type="compositionally biased region" description="Basic and acidic residues" evidence="1">
    <location>
        <begin position="46"/>
        <end position="60"/>
    </location>
</feature>
<feature type="compositionally biased region" description="Polar residues" evidence="1">
    <location>
        <begin position="432"/>
        <end position="441"/>
    </location>
</feature>
<feature type="region of interest" description="Disordered" evidence="1">
    <location>
        <begin position="237"/>
        <end position="268"/>
    </location>
</feature>
<feature type="compositionally biased region" description="Basic and acidic residues" evidence="1">
    <location>
        <begin position="624"/>
        <end position="640"/>
    </location>
</feature>
<dbReference type="AlphaFoldDB" id="A0A482XBQ3"/>
<sequence>MDMKDFKKRYIAECEQLEIEEIFVAAKRHNMLPQGHEFQSSTDDNESTKNKKDEFNEAEAEKNNLVGDEVYFDCDDPQRRVVINDKQFNPTAELSNGWEYSHKSRLQQHTEFQQPTGFQHTGFQQNTGFQQQHFNPTYYKNYNRDALRNRDLNLMTDGVFNVQQSSQRMGMTYDEFCSTEKFREEWEFPANSTNNDIPRDIGNHSLQHSQKLESLNDGNLTSTEILLERWKSSHKSEKIDQFSGENAEKVPENQDVTENNNMTTSNELSSTEILLQKWKASHKSRQEDQLLARDIGNVLKNHKKIISRDGDEKFTLEMEFSPKDLPFNIRLEPTEELRGVTASVEKFDIEGSQASQTSDQTKSKNLPSIVHRNRKKPVENVLNVDIEVVPLTVDQNFSADVDKSVFREQCVRRILKDDHKIKQPVEPVSVVKSGSKNQSRSPIFLRDSPSKNSEELKAEPNTKQSVFDKTFNSTKPNDVLQSWVQMMEGFLEDQKVRLRRKMYQMDQDDELGGNDYNDYERRMKSSDGYDRSGDYEHSWIEEGILEANRMISRTQLYPNPPQSQLHQNKTTPDAVKKSQLNQNKNIINTVKKQGIMKKKKENVATQKIQTITGKNKNSRKGKKKLVEREGPAVYKPKEPVFKPPPPKVERERKSFMKDVDKPIIRSSHGFGSIRGAIFPY</sequence>
<keyword evidence="3" id="KW-1185">Reference proteome</keyword>
<evidence type="ECO:0000256" key="1">
    <source>
        <dbReference type="SAM" id="MobiDB-lite"/>
    </source>
</evidence>
<feature type="region of interest" description="Disordered" evidence="1">
    <location>
        <begin position="426"/>
        <end position="470"/>
    </location>
</feature>
<feature type="region of interest" description="Disordered" evidence="1">
    <location>
        <begin position="35"/>
        <end position="60"/>
    </location>
</feature>
<feature type="compositionally biased region" description="Polar residues" evidence="1">
    <location>
        <begin position="254"/>
        <end position="268"/>
    </location>
</feature>
<reference evidence="2 3" key="1">
    <citation type="journal article" date="2017" name="Gigascience">
        <title>Genome sequence of the small brown planthopper, Laodelphax striatellus.</title>
        <authorList>
            <person name="Zhu J."/>
            <person name="Jiang F."/>
            <person name="Wang X."/>
            <person name="Yang P."/>
            <person name="Bao Y."/>
            <person name="Zhao W."/>
            <person name="Wang W."/>
            <person name="Lu H."/>
            <person name="Wang Q."/>
            <person name="Cui N."/>
            <person name="Li J."/>
            <person name="Chen X."/>
            <person name="Luo L."/>
            <person name="Yu J."/>
            <person name="Kang L."/>
            <person name="Cui F."/>
        </authorList>
    </citation>
    <scope>NUCLEOTIDE SEQUENCE [LARGE SCALE GENOMIC DNA]</scope>
    <source>
        <strain evidence="2">Lst14</strain>
    </source>
</reference>
<feature type="region of interest" description="Disordered" evidence="1">
    <location>
        <begin position="349"/>
        <end position="370"/>
    </location>
</feature>
<feature type="region of interest" description="Disordered" evidence="1">
    <location>
        <begin position="613"/>
        <end position="650"/>
    </location>
</feature>